<dbReference type="OrthoDB" id="6781668at2759"/>
<keyword evidence="8" id="KW-0564">Palmitate</keyword>
<dbReference type="GO" id="GO:0016020">
    <property type="term" value="C:membrane"/>
    <property type="evidence" value="ECO:0007669"/>
    <property type="project" value="UniProtKB-SubCell"/>
</dbReference>
<feature type="repeat" description="ANK" evidence="11">
    <location>
        <begin position="275"/>
        <end position="307"/>
    </location>
</feature>
<dbReference type="SMART" id="SM00248">
    <property type="entry name" value="ANK"/>
    <property type="match status" value="5"/>
</dbReference>
<keyword evidence="4" id="KW-0677">Repeat</keyword>
<dbReference type="EMBL" id="JANBQF010000404">
    <property type="protein sequence ID" value="KAJ2001468.1"/>
    <property type="molecule type" value="Genomic_DNA"/>
</dbReference>
<keyword evidence="3 12" id="KW-0812">Transmembrane</keyword>
<evidence type="ECO:0000256" key="11">
    <source>
        <dbReference type="PROSITE-ProRule" id="PRU00023"/>
    </source>
</evidence>
<keyword evidence="7 12" id="KW-0472">Membrane</keyword>
<evidence type="ECO:0000256" key="5">
    <source>
        <dbReference type="ARBA" id="ARBA00022989"/>
    </source>
</evidence>
<dbReference type="Proteomes" id="UP001150907">
    <property type="component" value="Unassembled WGS sequence"/>
</dbReference>
<evidence type="ECO:0000313" key="16">
    <source>
        <dbReference type="Proteomes" id="UP001150907"/>
    </source>
</evidence>
<comment type="subcellular location">
    <subcellularLocation>
        <location evidence="1">Membrane</location>
        <topology evidence="1">Multi-pass membrane protein</topology>
    </subcellularLocation>
</comment>
<gene>
    <name evidence="15" type="primary">AKR1</name>
    <name evidence="15" type="ORF">H4R26_004122</name>
</gene>
<evidence type="ECO:0000256" key="7">
    <source>
        <dbReference type="ARBA" id="ARBA00023136"/>
    </source>
</evidence>
<dbReference type="Pfam" id="PF01529">
    <property type="entry name" value="DHHC"/>
    <property type="match status" value="1"/>
</dbReference>
<keyword evidence="6 11" id="KW-0040">ANK repeat</keyword>
<dbReference type="PANTHER" id="PTHR24161:SF85">
    <property type="entry name" value="PALMITOYLTRANSFERASE HIP14"/>
    <property type="match status" value="1"/>
</dbReference>
<reference evidence="15" key="1">
    <citation type="submission" date="2022-07" db="EMBL/GenBank/DDBJ databases">
        <title>Phylogenomic reconstructions and comparative analyses of Kickxellomycotina fungi.</title>
        <authorList>
            <person name="Reynolds N.K."/>
            <person name="Stajich J.E."/>
            <person name="Barry K."/>
            <person name="Grigoriev I.V."/>
            <person name="Crous P."/>
            <person name="Smith M.E."/>
        </authorList>
    </citation>
    <scope>NUCLEOTIDE SEQUENCE</scope>
    <source>
        <strain evidence="15">IMI 214461</strain>
    </source>
</reference>
<feature type="region of interest" description="Disordered" evidence="13">
    <location>
        <begin position="33"/>
        <end position="61"/>
    </location>
</feature>
<evidence type="ECO:0000256" key="10">
    <source>
        <dbReference type="ARBA" id="ARBA00048048"/>
    </source>
</evidence>
<dbReference type="InterPro" id="IPR036770">
    <property type="entry name" value="Ankyrin_rpt-contain_sf"/>
</dbReference>
<keyword evidence="16" id="KW-1185">Reference proteome</keyword>
<dbReference type="GO" id="GO:0019706">
    <property type="term" value="F:protein-cysteine S-palmitoyltransferase activity"/>
    <property type="evidence" value="ECO:0007669"/>
    <property type="project" value="UniProtKB-EC"/>
</dbReference>
<evidence type="ECO:0000256" key="1">
    <source>
        <dbReference type="ARBA" id="ARBA00004141"/>
    </source>
</evidence>
<evidence type="ECO:0000259" key="14">
    <source>
        <dbReference type="Pfam" id="PF01529"/>
    </source>
</evidence>
<evidence type="ECO:0000256" key="9">
    <source>
        <dbReference type="ARBA" id="ARBA00023288"/>
    </source>
</evidence>
<dbReference type="PROSITE" id="PS50297">
    <property type="entry name" value="ANK_REP_REGION"/>
    <property type="match status" value="3"/>
</dbReference>
<comment type="similarity">
    <text evidence="2">Belongs to the DHHC palmitoyltransferase family. AKR/ZDHHC17 subfamily.</text>
</comment>
<keyword evidence="12 15" id="KW-0012">Acyltransferase</keyword>
<evidence type="ECO:0000256" key="13">
    <source>
        <dbReference type="SAM" id="MobiDB-lite"/>
    </source>
</evidence>
<comment type="caution">
    <text evidence="15">The sequence shown here is derived from an EMBL/GenBank/DDBJ whole genome shotgun (WGS) entry which is preliminary data.</text>
</comment>
<dbReference type="Gene3D" id="1.25.40.20">
    <property type="entry name" value="Ankyrin repeat-containing domain"/>
    <property type="match status" value="2"/>
</dbReference>
<proteinExistence type="inferred from homology"/>
<comment type="domain">
    <text evidence="12">The DHHC domain is required for palmitoyltransferase activity.</text>
</comment>
<dbReference type="PROSITE" id="PS50216">
    <property type="entry name" value="DHHC"/>
    <property type="match status" value="1"/>
</dbReference>
<feature type="region of interest" description="Disordered" evidence="13">
    <location>
        <begin position="698"/>
        <end position="754"/>
    </location>
</feature>
<evidence type="ECO:0000256" key="4">
    <source>
        <dbReference type="ARBA" id="ARBA00022737"/>
    </source>
</evidence>
<feature type="transmembrane region" description="Helical" evidence="12">
    <location>
        <begin position="425"/>
        <end position="446"/>
    </location>
</feature>
<evidence type="ECO:0000256" key="3">
    <source>
        <dbReference type="ARBA" id="ARBA00022692"/>
    </source>
</evidence>
<comment type="catalytic activity">
    <reaction evidence="10 12">
        <text>L-cysteinyl-[protein] + hexadecanoyl-CoA = S-hexadecanoyl-L-cysteinyl-[protein] + CoA</text>
        <dbReference type="Rhea" id="RHEA:36683"/>
        <dbReference type="Rhea" id="RHEA-COMP:10131"/>
        <dbReference type="Rhea" id="RHEA-COMP:11032"/>
        <dbReference type="ChEBI" id="CHEBI:29950"/>
        <dbReference type="ChEBI" id="CHEBI:57287"/>
        <dbReference type="ChEBI" id="CHEBI:57379"/>
        <dbReference type="ChEBI" id="CHEBI:74151"/>
        <dbReference type="EC" id="2.3.1.225"/>
    </reaction>
</comment>
<feature type="domain" description="Palmitoyltransferase DHHC" evidence="14">
    <location>
        <begin position="517"/>
        <end position="652"/>
    </location>
</feature>
<dbReference type="InterPro" id="IPR002110">
    <property type="entry name" value="Ankyrin_rpt"/>
</dbReference>
<dbReference type="PANTHER" id="PTHR24161">
    <property type="entry name" value="ANK_REP_REGION DOMAIN-CONTAINING PROTEIN-RELATED"/>
    <property type="match status" value="1"/>
</dbReference>
<feature type="transmembrane region" description="Helical" evidence="12">
    <location>
        <begin position="391"/>
        <end position="413"/>
    </location>
</feature>
<evidence type="ECO:0000256" key="6">
    <source>
        <dbReference type="ARBA" id="ARBA00023043"/>
    </source>
</evidence>
<dbReference type="PRINTS" id="PR01415">
    <property type="entry name" value="ANKYRIN"/>
</dbReference>
<dbReference type="SUPFAM" id="SSF48403">
    <property type="entry name" value="Ankyrin repeat"/>
    <property type="match status" value="1"/>
</dbReference>
<organism evidence="15 16">
    <name type="scientific">Coemansia thaxteri</name>
    <dbReference type="NCBI Taxonomy" id="2663907"/>
    <lineage>
        <taxon>Eukaryota</taxon>
        <taxon>Fungi</taxon>
        <taxon>Fungi incertae sedis</taxon>
        <taxon>Zoopagomycota</taxon>
        <taxon>Kickxellomycotina</taxon>
        <taxon>Kickxellomycetes</taxon>
        <taxon>Kickxellales</taxon>
        <taxon>Kickxellaceae</taxon>
        <taxon>Coemansia</taxon>
    </lineage>
</organism>
<dbReference type="Pfam" id="PF12796">
    <property type="entry name" value="Ank_2"/>
    <property type="match status" value="1"/>
</dbReference>
<accession>A0A9W8EEB6</accession>
<keyword evidence="12 15" id="KW-0808">Transferase</keyword>
<feature type="transmembrane region" description="Helical" evidence="12">
    <location>
        <begin position="564"/>
        <end position="586"/>
    </location>
</feature>
<dbReference type="InterPro" id="IPR001594">
    <property type="entry name" value="Palmitoyltrfase_DHHC"/>
</dbReference>
<name>A0A9W8EEB6_9FUNG</name>
<feature type="compositionally biased region" description="Polar residues" evidence="13">
    <location>
        <begin position="734"/>
        <end position="750"/>
    </location>
</feature>
<evidence type="ECO:0000256" key="2">
    <source>
        <dbReference type="ARBA" id="ARBA00010104"/>
    </source>
</evidence>
<evidence type="ECO:0000256" key="8">
    <source>
        <dbReference type="ARBA" id="ARBA00023139"/>
    </source>
</evidence>
<feature type="repeat" description="ANK" evidence="11">
    <location>
        <begin position="242"/>
        <end position="274"/>
    </location>
</feature>
<keyword evidence="5 12" id="KW-1133">Transmembrane helix</keyword>
<dbReference type="PROSITE" id="PS50088">
    <property type="entry name" value="ANK_REPEAT"/>
    <property type="match status" value="3"/>
</dbReference>
<evidence type="ECO:0000256" key="12">
    <source>
        <dbReference type="RuleBase" id="RU079119"/>
    </source>
</evidence>
<dbReference type="Pfam" id="PF13637">
    <property type="entry name" value="Ank_4"/>
    <property type="match status" value="1"/>
</dbReference>
<evidence type="ECO:0000313" key="15">
    <source>
        <dbReference type="EMBL" id="KAJ2001468.1"/>
    </source>
</evidence>
<dbReference type="EC" id="2.3.1.225" evidence="12"/>
<dbReference type="Pfam" id="PF00023">
    <property type="entry name" value="Ank"/>
    <property type="match status" value="1"/>
</dbReference>
<dbReference type="AlphaFoldDB" id="A0A9W8EEB6"/>
<feature type="transmembrane region" description="Helical" evidence="12">
    <location>
        <begin position="466"/>
        <end position="483"/>
    </location>
</feature>
<sequence length="840" mass="89346">MTTPAAANLNAADVGNIETAASTVDSTIAASSLPVSAGEPADSNDDSSKISPDSNAKPAVDVQPRAPFAATKAAAQSKVSTADAAGVIGSSQSVPKTSGLPPAEDAFWEAARNDDLDTVREFIETKGMRPDQADAGGNAAMHWATRARSMRVLKYLVQEKAANINVRSANYNATPLFWAISQGRLDVISYLVDNGANLALRDSSENTALHAAVHAGAIPVVIFVACVQLAALGGSVDTGDVGGVTPLMWATYQNKPEVVELLIRMGANINAQDNNGKTPLHYGLMISCARIVDTLLAKGADPTLKDFGITDAFGALVGSDGSGGLSPQDAATTYGFTAELNKQIKDAETMRAIEDPGYILLGRSVRKSIGAAAAPTLGIGFSLMATSLYPWFVGVPLGVLILASMHYVVVKFIARSRSAQHLQGLPYMSAIFQASALYIFLTWVTRVLPVTTRGAIDGHSIPSHKVLNAAMLWIFGCCMYFFYKTLFADPGYIGRNEDLRSAESVIRKLAGSNTLDFNHFCRTCLNVRPLRSKHCRVCNRCVARFDHHCPWTGNCVGLHNHRHFILFLVCLCPGICLYIVLVSYYMDSVFVLYDPIPGQPCYLSDYACGLFQSDSWTMASTIWIGLNCIWATFLTVAQLVQVMQGNTTNEAQTGYLRTAPHLGRKGKHGGHGHGHIHGRGGFARRATTGLRRLVLGMGGSVASGDPTMTTSTTAQPEGDAEAAMASDSVPGPISRSSTGSSGEVLPQNQRDSQRSFAMRNIGYTSLGNDALAGARGGNPYSFGAMDNCLGFWTGEAEGKLVGANWLSVMELSELAPYCPPSAPQLEALGSSEHVSLNMPA</sequence>
<protein>
    <recommendedName>
        <fullName evidence="12">Palmitoyltransferase</fullName>
        <ecNumber evidence="12">2.3.1.225</ecNumber>
    </recommendedName>
</protein>
<keyword evidence="9" id="KW-0449">Lipoprotein</keyword>
<feature type="compositionally biased region" description="Polar residues" evidence="13">
    <location>
        <begin position="706"/>
        <end position="715"/>
    </location>
</feature>
<feature type="transmembrane region" description="Helical" evidence="12">
    <location>
        <begin position="620"/>
        <end position="640"/>
    </location>
</feature>
<feature type="repeat" description="ANK" evidence="11">
    <location>
        <begin position="171"/>
        <end position="203"/>
    </location>
</feature>